<evidence type="ECO:0000259" key="3">
    <source>
        <dbReference type="Pfam" id="PF00139"/>
    </source>
</evidence>
<sequence>AEEFIYNRGFLDANLQLDGSANIRSNGLLQLTNTSGLLNGRAFYPSPINFNNRSSSAESLSFSTNFVITIVPRLKDSGGHGIAFVISHTTDFSHAAAIQYLGLFDTIFSLDIEDLDSNHVGIDLNGVKLNQSVASAYFSNEERKNISLELNSGHLIQYKFVDPPTIWCDNTSVIAVASNPILHSKFKHVELDLFFVREKVAEGSLIVGEVPVYDQIADILTKPLSTSHFCRHRQLLRVSPLGPAIKEVMQYLKGNASLLDIPLDSAPNIMPSSILETFQVRDQTTEISLSVADNSGSDSIILFYSSAGKGLSLNSLSSADTVLRTGR</sequence>
<dbReference type="OrthoDB" id="543442at2759"/>
<dbReference type="AlphaFoldDB" id="A0A7J8W589"/>
<dbReference type="PANTHER" id="PTHR32401:SF51">
    <property type="entry name" value="NON-SPECIFIC SERINE_THREONINE PROTEIN KINASE"/>
    <property type="match status" value="1"/>
</dbReference>
<evidence type="ECO:0000313" key="4">
    <source>
        <dbReference type="EMBL" id="MBA0670188.1"/>
    </source>
</evidence>
<keyword evidence="5" id="KW-1185">Reference proteome</keyword>
<dbReference type="CDD" id="cd09272">
    <property type="entry name" value="RNase_HI_RT_Ty1"/>
    <property type="match status" value="1"/>
</dbReference>
<comment type="caution">
    <text evidence="4">The sequence shown here is derived from an EMBL/GenBank/DDBJ whole genome shotgun (WGS) entry which is preliminary data.</text>
</comment>
<reference evidence="4 5" key="1">
    <citation type="journal article" date="2019" name="Genome Biol. Evol.">
        <title>Insights into the evolution of the New World diploid cottons (Gossypium, subgenus Houzingenia) based on genome sequencing.</title>
        <authorList>
            <person name="Grover C.E."/>
            <person name="Arick M.A. 2nd"/>
            <person name="Thrash A."/>
            <person name="Conover J.L."/>
            <person name="Sanders W.S."/>
            <person name="Peterson D.G."/>
            <person name="Frelichowski J.E."/>
            <person name="Scheffler J.A."/>
            <person name="Scheffler B.E."/>
            <person name="Wendel J.F."/>
        </authorList>
    </citation>
    <scope>NUCLEOTIDE SEQUENCE [LARGE SCALE GENOMIC DNA]</scope>
    <source>
        <strain evidence="4">57</strain>
        <tissue evidence="4">Leaf</tissue>
    </source>
</reference>
<dbReference type="Pfam" id="PF00139">
    <property type="entry name" value="Lectin_legB"/>
    <property type="match status" value="1"/>
</dbReference>
<feature type="domain" description="Legume lectin" evidence="3">
    <location>
        <begin position="3"/>
        <end position="150"/>
    </location>
</feature>
<dbReference type="Proteomes" id="UP000593573">
    <property type="component" value="Unassembled WGS sequence"/>
</dbReference>
<dbReference type="EMBL" id="JABFAB010235621">
    <property type="protein sequence ID" value="MBA0670188.1"/>
    <property type="molecule type" value="Genomic_DNA"/>
</dbReference>
<name>A0A7J8W589_9ROSI</name>
<dbReference type="InterPro" id="IPR001220">
    <property type="entry name" value="Legume_lectin_dom"/>
</dbReference>
<accession>A0A7J8W589</accession>
<dbReference type="SUPFAM" id="SSF49899">
    <property type="entry name" value="Concanavalin A-like lectins/glucanases"/>
    <property type="match status" value="1"/>
</dbReference>
<proteinExistence type="inferred from homology"/>
<dbReference type="GO" id="GO:0030246">
    <property type="term" value="F:carbohydrate binding"/>
    <property type="evidence" value="ECO:0007669"/>
    <property type="project" value="UniProtKB-KW"/>
</dbReference>
<dbReference type="InterPro" id="IPR013320">
    <property type="entry name" value="ConA-like_dom_sf"/>
</dbReference>
<dbReference type="PANTHER" id="PTHR32401">
    <property type="entry name" value="CONCANAVALIN A-LIKE LECTIN FAMILY PROTEIN"/>
    <property type="match status" value="1"/>
</dbReference>
<keyword evidence="2" id="KW-0430">Lectin</keyword>
<organism evidence="4 5">
    <name type="scientific">Gossypium klotzschianum</name>
    <dbReference type="NCBI Taxonomy" id="34286"/>
    <lineage>
        <taxon>Eukaryota</taxon>
        <taxon>Viridiplantae</taxon>
        <taxon>Streptophyta</taxon>
        <taxon>Embryophyta</taxon>
        <taxon>Tracheophyta</taxon>
        <taxon>Spermatophyta</taxon>
        <taxon>Magnoliopsida</taxon>
        <taxon>eudicotyledons</taxon>
        <taxon>Gunneridae</taxon>
        <taxon>Pentapetalae</taxon>
        <taxon>rosids</taxon>
        <taxon>malvids</taxon>
        <taxon>Malvales</taxon>
        <taxon>Malvaceae</taxon>
        <taxon>Malvoideae</taxon>
        <taxon>Gossypium</taxon>
    </lineage>
</organism>
<evidence type="ECO:0000256" key="2">
    <source>
        <dbReference type="ARBA" id="ARBA00022734"/>
    </source>
</evidence>
<comment type="similarity">
    <text evidence="1">Belongs to the leguminous lectin family.</text>
</comment>
<gene>
    <name evidence="4" type="ORF">Goklo_025169</name>
</gene>
<protein>
    <recommendedName>
        <fullName evidence="3">Legume lectin domain-containing protein</fullName>
    </recommendedName>
</protein>
<dbReference type="InterPro" id="IPR050258">
    <property type="entry name" value="Leguminous_Lectin"/>
</dbReference>
<feature type="non-terminal residue" evidence="4">
    <location>
        <position position="327"/>
    </location>
</feature>
<evidence type="ECO:0000256" key="1">
    <source>
        <dbReference type="ARBA" id="ARBA00007606"/>
    </source>
</evidence>
<dbReference type="Gene3D" id="2.60.120.200">
    <property type="match status" value="1"/>
</dbReference>
<evidence type="ECO:0000313" key="5">
    <source>
        <dbReference type="Proteomes" id="UP000593573"/>
    </source>
</evidence>